<feature type="region of interest" description="Disordered" evidence="5">
    <location>
        <begin position="511"/>
        <end position="544"/>
    </location>
</feature>
<reference evidence="7 8" key="1">
    <citation type="submission" date="2023-08" db="EMBL/GenBank/DDBJ databases">
        <title>Genome sequencing of plant associated microbes to promote plant fitness in Sorghum bicolor and Oryza sativa.</title>
        <authorList>
            <person name="Coleman-Derr D."/>
        </authorList>
    </citation>
    <scope>NUCLEOTIDE SEQUENCE [LARGE SCALE GENOMIC DNA]</scope>
    <source>
        <strain evidence="7 8">SLBN-33</strain>
    </source>
</reference>
<evidence type="ECO:0000256" key="4">
    <source>
        <dbReference type="ARBA" id="ARBA00023098"/>
    </source>
</evidence>
<dbReference type="SUPFAM" id="SSF56024">
    <property type="entry name" value="Phospholipase D/nuclease"/>
    <property type="match status" value="2"/>
</dbReference>
<dbReference type="Gene3D" id="3.30.870.10">
    <property type="entry name" value="Endonuclease Chain A"/>
    <property type="match status" value="2"/>
</dbReference>
<comment type="caution">
    <text evidence="7">The sequence shown here is derived from an EMBL/GenBank/DDBJ whole genome shotgun (WGS) entry which is preliminary data.</text>
</comment>
<evidence type="ECO:0000256" key="3">
    <source>
        <dbReference type="ARBA" id="ARBA00022801"/>
    </source>
</evidence>
<gene>
    <name evidence="7" type="ORF">QF025_004361</name>
</gene>
<dbReference type="Proteomes" id="UP001245184">
    <property type="component" value="Unassembled WGS sequence"/>
</dbReference>
<evidence type="ECO:0000256" key="1">
    <source>
        <dbReference type="ARBA" id="ARBA00000798"/>
    </source>
</evidence>
<dbReference type="GO" id="GO:0006793">
    <property type="term" value="P:phosphorus metabolic process"/>
    <property type="evidence" value="ECO:0007669"/>
    <property type="project" value="UniProtKB-ARBA"/>
</dbReference>
<accession>A0ABD5CKP7</accession>
<dbReference type="GO" id="GO:0004630">
    <property type="term" value="F:phospholipase D activity"/>
    <property type="evidence" value="ECO:0007669"/>
    <property type="project" value="UniProtKB-EC"/>
</dbReference>
<dbReference type="PANTHER" id="PTHR18896:SF76">
    <property type="entry name" value="PHOSPHOLIPASE"/>
    <property type="match status" value="1"/>
</dbReference>
<evidence type="ECO:0000256" key="2">
    <source>
        <dbReference type="ARBA" id="ARBA00022737"/>
    </source>
</evidence>
<organism evidence="7 8">
    <name type="scientific">Paraburkholderia graminis</name>
    <dbReference type="NCBI Taxonomy" id="60548"/>
    <lineage>
        <taxon>Bacteria</taxon>
        <taxon>Pseudomonadati</taxon>
        <taxon>Pseudomonadota</taxon>
        <taxon>Betaproteobacteria</taxon>
        <taxon>Burkholderiales</taxon>
        <taxon>Burkholderiaceae</taxon>
        <taxon>Paraburkholderia</taxon>
    </lineage>
</organism>
<keyword evidence="3" id="KW-0378">Hydrolase</keyword>
<protein>
    <submittedName>
        <fullName evidence="7">Phosphatidylserine/phosphatidylglycerophosphate/ cardiolipin synthase-like enzyme</fullName>
    </submittedName>
</protein>
<dbReference type="PANTHER" id="PTHR18896">
    <property type="entry name" value="PHOSPHOLIPASE D"/>
    <property type="match status" value="1"/>
</dbReference>
<dbReference type="SMART" id="SM00155">
    <property type="entry name" value="PLDc"/>
    <property type="match status" value="2"/>
</dbReference>
<keyword evidence="2" id="KW-0677">Repeat</keyword>
<keyword evidence="4" id="KW-0443">Lipid metabolism</keyword>
<evidence type="ECO:0000256" key="5">
    <source>
        <dbReference type="SAM" id="MobiDB-lite"/>
    </source>
</evidence>
<dbReference type="AlphaFoldDB" id="A0ABD5CKP7"/>
<dbReference type="GO" id="GO:0006629">
    <property type="term" value="P:lipid metabolic process"/>
    <property type="evidence" value="ECO:0007669"/>
    <property type="project" value="UniProtKB-KW"/>
</dbReference>
<dbReference type="Pfam" id="PF13091">
    <property type="entry name" value="PLDc_2"/>
    <property type="match status" value="1"/>
</dbReference>
<dbReference type="EMBL" id="JAVIZN010000002">
    <property type="protein sequence ID" value="MDR6205641.1"/>
    <property type="molecule type" value="Genomic_DNA"/>
</dbReference>
<evidence type="ECO:0000313" key="8">
    <source>
        <dbReference type="Proteomes" id="UP001245184"/>
    </source>
</evidence>
<feature type="domain" description="PLD phosphodiesterase" evidence="6">
    <location>
        <begin position="570"/>
        <end position="597"/>
    </location>
</feature>
<evidence type="ECO:0000259" key="6">
    <source>
        <dbReference type="PROSITE" id="PS50035"/>
    </source>
</evidence>
<dbReference type="InterPro" id="IPR001736">
    <property type="entry name" value="PLipase_D/transphosphatidylase"/>
</dbReference>
<evidence type="ECO:0000313" key="7">
    <source>
        <dbReference type="EMBL" id="MDR6205641.1"/>
    </source>
</evidence>
<dbReference type="InterPro" id="IPR025202">
    <property type="entry name" value="PLD-like_dom"/>
</dbReference>
<sequence length="677" mass="75224">MTKQQSRTVPVALSSTRSATVPSPWFVQNTEYNPAPATYLPLVNGEAAFGAVFDAIRQAEHSIDILCWGFQPSMYFRRGGDAHGSPSIGELLEFKGLEKPGIKIRLLVWSDSLHVASFSEDMMPGNHGIFGLAGAASDGRTRAQQEFDQLWYRRANLNNVTRTSAETRVNPLSKAKSTTAAVLGALPGALKPLKNIEFATRDFDLRERAEIAWRTWMSGPHGDPKLRDVNTAAMTAEPSHHQKMVLVDYEVPEQAIGFVMGHNTLDEYWDRDDHTYLRQAPRMGRNGLHPRQDMSAKVTGPILDCLNRNFCQAWDDATGQNLTHARAALAGRLTLRRDPKNGTPVMAQIVRTQSQFGKNGKGSKDATKDISALYLQAVNNTTKFVYIENQYFRYMPVADKLRKNVNAQIAGGRNPAKHGVVYLFVITNSNDDGIGLGTVSTYQMLDALGYGDRMPGIEKLERNDQLAQQEQALEKQLADEQAASKRAMMQGADFSHMQGLANYLQDGQARQSELQQKLEQTRQEQRRTASVSADGLTKDGDLVPPQDMPGMKVLVCTLVAPDTPAGQAWDYVYIHQKLMIVDDVFTTHGSANVNRRSMEVDSELNICHEHGGATRALRKQLWALHTNDLGAQDDIPEAYTQWSKIISRNTKYQGLKQAPMASLVGFLRTSAERTYAD</sequence>
<name>A0ABD5CKP7_9BURK</name>
<dbReference type="PROSITE" id="PS50035">
    <property type="entry name" value="PLD"/>
    <property type="match status" value="1"/>
</dbReference>
<dbReference type="InterPro" id="IPR015679">
    <property type="entry name" value="PLipase_D_fam"/>
</dbReference>
<proteinExistence type="predicted"/>
<comment type="catalytic activity">
    <reaction evidence="1">
        <text>a 1,2-diacyl-sn-glycero-3-phosphocholine + H2O = a 1,2-diacyl-sn-glycero-3-phosphate + choline + H(+)</text>
        <dbReference type="Rhea" id="RHEA:14445"/>
        <dbReference type="ChEBI" id="CHEBI:15354"/>
        <dbReference type="ChEBI" id="CHEBI:15377"/>
        <dbReference type="ChEBI" id="CHEBI:15378"/>
        <dbReference type="ChEBI" id="CHEBI:57643"/>
        <dbReference type="ChEBI" id="CHEBI:58608"/>
        <dbReference type="EC" id="3.1.4.4"/>
    </reaction>
</comment>
<dbReference type="RefSeq" id="WP_029971580.1">
    <property type="nucleotide sequence ID" value="NZ_ATXV01000021.1"/>
</dbReference>